<name>A0AAW9MYE5_9FIRM</name>
<proteinExistence type="predicted"/>
<evidence type="ECO:0000313" key="1">
    <source>
        <dbReference type="EMBL" id="MEB3429913.1"/>
    </source>
</evidence>
<gene>
    <name evidence="1" type="ORF">VLK81_07820</name>
</gene>
<protein>
    <submittedName>
        <fullName evidence="1">Uncharacterized protein</fullName>
    </submittedName>
</protein>
<comment type="caution">
    <text evidence="1">The sequence shown here is derived from an EMBL/GenBank/DDBJ whole genome shotgun (WGS) entry which is preliminary data.</text>
</comment>
<keyword evidence="2" id="KW-1185">Reference proteome</keyword>
<organism evidence="1 2">
    <name type="scientific">Citroniella saccharovorans</name>
    <dbReference type="NCBI Taxonomy" id="2053367"/>
    <lineage>
        <taxon>Bacteria</taxon>
        <taxon>Bacillati</taxon>
        <taxon>Bacillota</taxon>
        <taxon>Tissierellia</taxon>
        <taxon>Tissierellales</taxon>
        <taxon>Peptoniphilaceae</taxon>
        <taxon>Citroniella</taxon>
    </lineage>
</organism>
<dbReference type="RefSeq" id="WP_324620067.1">
    <property type="nucleotide sequence ID" value="NZ_JAYKOT010000003.1"/>
</dbReference>
<reference evidence="1 2" key="1">
    <citation type="submission" date="2024-01" db="EMBL/GenBank/DDBJ databases">
        <title>Complete genome sequence of Citroniella saccharovorans strain M6.X9, isolated from human fecal sample.</title>
        <authorList>
            <person name="Cheng G."/>
            <person name="Westerholm M."/>
            <person name="Schnurer A."/>
        </authorList>
    </citation>
    <scope>NUCLEOTIDE SEQUENCE [LARGE SCALE GENOMIC DNA]</scope>
    <source>
        <strain evidence="1 2">DSM 29873</strain>
    </source>
</reference>
<dbReference type="Proteomes" id="UP001357733">
    <property type="component" value="Unassembled WGS sequence"/>
</dbReference>
<evidence type="ECO:0000313" key="2">
    <source>
        <dbReference type="Proteomes" id="UP001357733"/>
    </source>
</evidence>
<sequence length="158" mass="18909">MFQKFIAIVILWIIFQAFKLKNKTLSVNERKTLQNINKKKDGSKNKEKIKHKNNNLFISKNKKHKSNDYISEKEYIKEHLAQKEKVIMESELSKAASSYSDTNLNEDTDYHNLKLNYNLDEGEKSEERLDKFENMDIREIFIFKELLDKPLSIRKNRH</sequence>
<accession>A0AAW9MYE5</accession>
<dbReference type="AlphaFoldDB" id="A0AAW9MYE5"/>
<dbReference type="EMBL" id="JAYKOT010000003">
    <property type="protein sequence ID" value="MEB3429913.1"/>
    <property type="molecule type" value="Genomic_DNA"/>
</dbReference>